<dbReference type="AlphaFoldDB" id="A0A5N4AFA1"/>
<feature type="compositionally biased region" description="Basic and acidic residues" evidence="1">
    <location>
        <begin position="45"/>
        <end position="54"/>
    </location>
</feature>
<sequence length="101" mass="11121">MMAARDEVSSDVNGNFSQQSDVGETAASEEVRKNSIGSTNATKWPEVKLREKRLPTGQEKSAAERRRHSRNRLSNRRSTGFVSAEEMAAAATLHNENTSLS</sequence>
<dbReference type="EMBL" id="VVIM01000007">
    <property type="protein sequence ID" value="KAB0796003.1"/>
    <property type="molecule type" value="Genomic_DNA"/>
</dbReference>
<dbReference type="InParanoid" id="A0A5N4AFA1"/>
<accession>A0A5N4AFA1</accession>
<name>A0A5N4AFA1_PHOPY</name>
<reference evidence="2 3" key="1">
    <citation type="journal article" date="2018" name="Elife">
        <title>Firefly genomes illuminate parallel origins of bioluminescence in beetles.</title>
        <authorList>
            <person name="Fallon T.R."/>
            <person name="Lower S.E."/>
            <person name="Chang C.H."/>
            <person name="Bessho-Uehara M."/>
            <person name="Martin G.J."/>
            <person name="Bewick A.J."/>
            <person name="Behringer M."/>
            <person name="Debat H.J."/>
            <person name="Wong I."/>
            <person name="Day J.C."/>
            <person name="Suvorov A."/>
            <person name="Silva C.J."/>
            <person name="Stanger-Hall K.F."/>
            <person name="Hall D.W."/>
            <person name="Schmitz R.J."/>
            <person name="Nelson D.R."/>
            <person name="Lewis S.M."/>
            <person name="Shigenobu S."/>
            <person name="Bybee S.M."/>
            <person name="Larracuente A.M."/>
            <person name="Oba Y."/>
            <person name="Weng J.K."/>
        </authorList>
    </citation>
    <scope>NUCLEOTIDE SEQUENCE [LARGE SCALE GENOMIC DNA]</scope>
    <source>
        <strain evidence="2">1611_PpyrPB1</strain>
        <tissue evidence="2">Whole body</tissue>
    </source>
</reference>
<feature type="region of interest" description="Disordered" evidence="1">
    <location>
        <begin position="1"/>
        <end position="82"/>
    </location>
</feature>
<evidence type="ECO:0000313" key="3">
    <source>
        <dbReference type="Proteomes" id="UP000327044"/>
    </source>
</evidence>
<proteinExistence type="predicted"/>
<keyword evidence="3" id="KW-1185">Reference proteome</keyword>
<protein>
    <submittedName>
        <fullName evidence="2">Uncharacterized protein</fullName>
    </submittedName>
</protein>
<evidence type="ECO:0000313" key="2">
    <source>
        <dbReference type="EMBL" id="KAB0796003.1"/>
    </source>
</evidence>
<comment type="caution">
    <text evidence="2">The sequence shown here is derived from an EMBL/GenBank/DDBJ whole genome shotgun (WGS) entry which is preliminary data.</text>
</comment>
<feature type="compositionally biased region" description="Polar residues" evidence="1">
    <location>
        <begin position="10"/>
        <end position="22"/>
    </location>
</feature>
<organism evidence="2 3">
    <name type="scientific">Photinus pyralis</name>
    <name type="common">Common eastern firefly</name>
    <name type="synonym">Lampyris pyralis</name>
    <dbReference type="NCBI Taxonomy" id="7054"/>
    <lineage>
        <taxon>Eukaryota</taxon>
        <taxon>Metazoa</taxon>
        <taxon>Ecdysozoa</taxon>
        <taxon>Arthropoda</taxon>
        <taxon>Hexapoda</taxon>
        <taxon>Insecta</taxon>
        <taxon>Pterygota</taxon>
        <taxon>Neoptera</taxon>
        <taxon>Endopterygota</taxon>
        <taxon>Coleoptera</taxon>
        <taxon>Polyphaga</taxon>
        <taxon>Elateriformia</taxon>
        <taxon>Elateroidea</taxon>
        <taxon>Lampyridae</taxon>
        <taxon>Lampyrinae</taxon>
        <taxon>Photinus</taxon>
    </lineage>
</organism>
<dbReference type="Proteomes" id="UP000327044">
    <property type="component" value="Unassembled WGS sequence"/>
</dbReference>
<gene>
    <name evidence="2" type="ORF">PPYR_10064</name>
</gene>
<feature type="compositionally biased region" description="Basic residues" evidence="1">
    <location>
        <begin position="65"/>
        <end position="75"/>
    </location>
</feature>
<evidence type="ECO:0000256" key="1">
    <source>
        <dbReference type="SAM" id="MobiDB-lite"/>
    </source>
</evidence>